<name>X1C228_9ZZZZ</name>
<organism evidence="2">
    <name type="scientific">marine sediment metagenome</name>
    <dbReference type="NCBI Taxonomy" id="412755"/>
    <lineage>
        <taxon>unclassified sequences</taxon>
        <taxon>metagenomes</taxon>
        <taxon>ecological metagenomes</taxon>
    </lineage>
</organism>
<dbReference type="InterPro" id="IPR000215">
    <property type="entry name" value="Serpin_fam"/>
</dbReference>
<dbReference type="SUPFAM" id="SSF56574">
    <property type="entry name" value="Serpins"/>
    <property type="match status" value="1"/>
</dbReference>
<dbReference type="Gene3D" id="2.10.310.10">
    <property type="entry name" value="Serpins superfamily"/>
    <property type="match status" value="1"/>
</dbReference>
<dbReference type="PANTHER" id="PTHR11461">
    <property type="entry name" value="SERINE PROTEASE INHIBITOR, SERPIN"/>
    <property type="match status" value="1"/>
</dbReference>
<comment type="caution">
    <text evidence="2">The sequence shown here is derived from an EMBL/GenBank/DDBJ whole genome shotgun (WGS) entry which is preliminary data.</text>
</comment>
<dbReference type="GO" id="GO:0005615">
    <property type="term" value="C:extracellular space"/>
    <property type="evidence" value="ECO:0007669"/>
    <property type="project" value="InterPro"/>
</dbReference>
<dbReference type="EMBL" id="BART01010283">
    <property type="protein sequence ID" value="GAG87407.1"/>
    <property type="molecule type" value="Genomic_DNA"/>
</dbReference>
<feature type="domain" description="Serpin" evidence="1">
    <location>
        <begin position="5"/>
        <end position="75"/>
    </location>
</feature>
<dbReference type="InterPro" id="IPR036186">
    <property type="entry name" value="Serpin_sf"/>
</dbReference>
<dbReference type="AlphaFoldDB" id="X1C228"/>
<dbReference type="GO" id="GO:0004867">
    <property type="term" value="F:serine-type endopeptidase inhibitor activity"/>
    <property type="evidence" value="ECO:0007669"/>
    <property type="project" value="InterPro"/>
</dbReference>
<sequence>AEDPPRYISQIIHKAFVEVNERGTEAAAVTALRMLGASIGPTIKPPEFRADHPFIFLLIDSYTRAILFIGRVMNPKL</sequence>
<dbReference type="InterPro" id="IPR023796">
    <property type="entry name" value="Serpin_dom"/>
</dbReference>
<dbReference type="Pfam" id="PF00079">
    <property type="entry name" value="Serpin"/>
    <property type="match status" value="1"/>
</dbReference>
<protein>
    <recommendedName>
        <fullName evidence="1">Serpin domain-containing protein</fullName>
    </recommendedName>
</protein>
<reference evidence="2" key="1">
    <citation type="journal article" date="2014" name="Front. Microbiol.">
        <title>High frequency of phylogenetically diverse reductive dehalogenase-homologous genes in deep subseafloor sedimentary metagenomes.</title>
        <authorList>
            <person name="Kawai M."/>
            <person name="Futagami T."/>
            <person name="Toyoda A."/>
            <person name="Takaki Y."/>
            <person name="Nishi S."/>
            <person name="Hori S."/>
            <person name="Arai W."/>
            <person name="Tsubouchi T."/>
            <person name="Morono Y."/>
            <person name="Uchiyama I."/>
            <person name="Ito T."/>
            <person name="Fujiyama A."/>
            <person name="Inagaki F."/>
            <person name="Takami H."/>
        </authorList>
    </citation>
    <scope>NUCLEOTIDE SEQUENCE</scope>
    <source>
        <strain evidence="2">Expedition CK06-06</strain>
    </source>
</reference>
<gene>
    <name evidence="2" type="ORF">S01H4_22432</name>
</gene>
<dbReference type="Gene3D" id="6.20.40.10">
    <property type="match status" value="1"/>
</dbReference>
<proteinExistence type="predicted"/>
<dbReference type="FunFam" id="2.10.310.10:FF:000001">
    <property type="entry name" value="Serpin family A member 1"/>
    <property type="match status" value="1"/>
</dbReference>
<accession>X1C228</accession>
<dbReference type="InterPro" id="IPR023795">
    <property type="entry name" value="Serpin_CS"/>
</dbReference>
<dbReference type="PROSITE" id="PS00284">
    <property type="entry name" value="SERPIN"/>
    <property type="match status" value="1"/>
</dbReference>
<evidence type="ECO:0000259" key="1">
    <source>
        <dbReference type="Pfam" id="PF00079"/>
    </source>
</evidence>
<feature type="non-terminal residue" evidence="2">
    <location>
        <position position="1"/>
    </location>
</feature>
<evidence type="ECO:0000313" key="2">
    <source>
        <dbReference type="EMBL" id="GAG87407.1"/>
    </source>
</evidence>
<dbReference type="PANTHER" id="PTHR11461:SF211">
    <property type="entry name" value="GH10112P-RELATED"/>
    <property type="match status" value="1"/>
</dbReference>